<protein>
    <submittedName>
        <fullName evidence="1">Uncharacterized protein</fullName>
    </submittedName>
</protein>
<dbReference type="Proteomes" id="UP000005867">
    <property type="component" value="Chromosome"/>
</dbReference>
<dbReference type="eggNOG" id="arCOG05523">
    <property type="taxonomic scope" value="Archaea"/>
</dbReference>
<dbReference type="BioCyc" id="PSP1104324:GJSN-2817-MONOMER"/>
<dbReference type="HOGENOM" id="CLU_2379537_0_0_2"/>
<organism evidence="1 2">
    <name type="scientific">Pyrobaculum ferrireducens</name>
    <dbReference type="NCBI Taxonomy" id="1104324"/>
    <lineage>
        <taxon>Archaea</taxon>
        <taxon>Thermoproteota</taxon>
        <taxon>Thermoprotei</taxon>
        <taxon>Thermoproteales</taxon>
        <taxon>Thermoproteaceae</taxon>
        <taxon>Pyrobaculum</taxon>
    </lineage>
</organism>
<reference evidence="1 2" key="1">
    <citation type="journal article" date="2012" name="J. Bacteriol.">
        <title>Complete genome sequence of strain 1860, a crenarchaeon of the genus pyrobaculum able to grow with various electron acceptors.</title>
        <authorList>
            <person name="Mardanov A.V."/>
            <person name="Gumerov V.M."/>
            <person name="Slobodkina G.B."/>
            <person name="Beletsky A.V."/>
            <person name="Bonch-Osmolovskaya E.A."/>
            <person name="Ravin N.V."/>
            <person name="Skryabin K.G."/>
        </authorList>
    </citation>
    <scope>NUCLEOTIDE SEQUENCE [LARGE SCALE GENOMIC DNA]</scope>
    <source>
        <strain evidence="1 2">1860</strain>
    </source>
</reference>
<dbReference type="AlphaFoldDB" id="G7VFP9"/>
<dbReference type="RefSeq" id="WP_014290080.1">
    <property type="nucleotide sequence ID" value="NC_016645.1"/>
</dbReference>
<dbReference type="GeneID" id="11594478"/>
<evidence type="ECO:0000313" key="2">
    <source>
        <dbReference type="Proteomes" id="UP000005867"/>
    </source>
</evidence>
<gene>
    <name evidence="1" type="ORF">P186_2879</name>
</gene>
<accession>G7VFP9</accession>
<dbReference type="OrthoDB" id="28832at2157"/>
<evidence type="ECO:0000313" key="1">
    <source>
        <dbReference type="EMBL" id="AET34255.1"/>
    </source>
</evidence>
<keyword evidence="2" id="KW-1185">Reference proteome</keyword>
<dbReference type="KEGG" id="pyr:P186_2879"/>
<dbReference type="EMBL" id="CP003098">
    <property type="protein sequence ID" value="AET34255.1"/>
    <property type="molecule type" value="Genomic_DNA"/>
</dbReference>
<proteinExistence type="predicted"/>
<name>G7VFP9_9CREN</name>
<sequence>MARKRGEARGPTLFDFVEVKKQEEKRREARDASEELYQFIKSAGRVSKEEAAKWAKNRGLSTAEFFKALENLLSQRKIRKRLDDEGNLIYEAVG</sequence>
<dbReference type="STRING" id="1104324.P186_2879"/>